<reference evidence="2 3" key="1">
    <citation type="submission" date="2019-05" db="EMBL/GenBank/DDBJ databases">
        <title>Mikania micrantha, genome provides insights into the molecular mechanism of rapid growth.</title>
        <authorList>
            <person name="Liu B."/>
        </authorList>
    </citation>
    <scope>NUCLEOTIDE SEQUENCE [LARGE SCALE GENOMIC DNA]</scope>
    <source>
        <strain evidence="2">NLD-2019</strain>
        <tissue evidence="2">Leaf</tissue>
    </source>
</reference>
<dbReference type="Proteomes" id="UP000326396">
    <property type="component" value="Linkage Group LG5"/>
</dbReference>
<sequence>MVAIRNQESRSGGTANPIAAQLEAIAAKLDAMESLKEDVAALKRRPKFHDRHGGGNYEEGKTSWRSQAGNRPFNKIDFPNFGGGDPRDWILKAEKKTLARLSSKIRMNSCVAFDKHERSGVSTRIRQKVWAGIKLAGSLLSWCHTPTSRHLLMMSLVTLRWLWKHSGDVSKMRYYPSVNILVPNCLNVYHYIKKFWKQITNIYTKGSCKLPANGLSADSTIIVFCSAPHGFTSYSSEMRTYQFCDSVLFSGEENKWLMFKNQRVVKKWGFPRLRNSSINASKHHGDSRIDDSAQPIEDARLVS</sequence>
<gene>
    <name evidence="2" type="ORF">E3N88_30879</name>
</gene>
<name>A0A5N6MMV1_9ASTR</name>
<evidence type="ECO:0000313" key="3">
    <source>
        <dbReference type="Proteomes" id="UP000326396"/>
    </source>
</evidence>
<proteinExistence type="predicted"/>
<comment type="caution">
    <text evidence="2">The sequence shown here is derived from an EMBL/GenBank/DDBJ whole genome shotgun (WGS) entry which is preliminary data.</text>
</comment>
<evidence type="ECO:0000256" key="1">
    <source>
        <dbReference type="SAM" id="MobiDB-lite"/>
    </source>
</evidence>
<feature type="region of interest" description="Disordered" evidence="1">
    <location>
        <begin position="50"/>
        <end position="69"/>
    </location>
</feature>
<evidence type="ECO:0000313" key="2">
    <source>
        <dbReference type="EMBL" id="KAD3641655.1"/>
    </source>
</evidence>
<dbReference type="EMBL" id="SZYD01000015">
    <property type="protein sequence ID" value="KAD3641655.1"/>
    <property type="molecule type" value="Genomic_DNA"/>
</dbReference>
<dbReference type="AlphaFoldDB" id="A0A5N6MMV1"/>
<protein>
    <submittedName>
        <fullName evidence="2">Uncharacterized protein</fullName>
    </submittedName>
</protein>
<keyword evidence="3" id="KW-1185">Reference proteome</keyword>
<accession>A0A5N6MMV1</accession>
<organism evidence="2 3">
    <name type="scientific">Mikania micrantha</name>
    <name type="common">bitter vine</name>
    <dbReference type="NCBI Taxonomy" id="192012"/>
    <lineage>
        <taxon>Eukaryota</taxon>
        <taxon>Viridiplantae</taxon>
        <taxon>Streptophyta</taxon>
        <taxon>Embryophyta</taxon>
        <taxon>Tracheophyta</taxon>
        <taxon>Spermatophyta</taxon>
        <taxon>Magnoliopsida</taxon>
        <taxon>eudicotyledons</taxon>
        <taxon>Gunneridae</taxon>
        <taxon>Pentapetalae</taxon>
        <taxon>asterids</taxon>
        <taxon>campanulids</taxon>
        <taxon>Asterales</taxon>
        <taxon>Asteraceae</taxon>
        <taxon>Asteroideae</taxon>
        <taxon>Heliantheae alliance</taxon>
        <taxon>Eupatorieae</taxon>
        <taxon>Mikania</taxon>
    </lineage>
</organism>